<name>A0ABX0XFX8_9BACT</name>
<dbReference type="Gene3D" id="1.10.390.10">
    <property type="entry name" value="Neutral Protease Domain 2"/>
    <property type="match status" value="1"/>
</dbReference>
<keyword evidence="1" id="KW-0732">Signal</keyword>
<dbReference type="SUPFAM" id="SSF55486">
    <property type="entry name" value="Metalloproteases ('zincins'), catalytic domain"/>
    <property type="match status" value="1"/>
</dbReference>
<feature type="signal peptide" evidence="1">
    <location>
        <begin position="1"/>
        <end position="18"/>
    </location>
</feature>
<reference evidence="3 4" key="1">
    <citation type="submission" date="2020-03" db="EMBL/GenBank/DDBJ databases">
        <title>Genomic Encyclopedia of Type Strains, Phase IV (KMG-IV): sequencing the most valuable type-strain genomes for metagenomic binning, comparative biology and taxonomic classification.</title>
        <authorList>
            <person name="Goeker M."/>
        </authorList>
    </citation>
    <scope>NUCLEOTIDE SEQUENCE [LARGE SCALE GENOMIC DNA]</scope>
    <source>
        <strain evidence="3 4">DSM 105096</strain>
    </source>
</reference>
<dbReference type="CDD" id="cd09604">
    <property type="entry name" value="M1_APN_like"/>
    <property type="match status" value="1"/>
</dbReference>
<dbReference type="EMBL" id="JAATJH010000006">
    <property type="protein sequence ID" value="NJC27786.1"/>
    <property type="molecule type" value="Genomic_DNA"/>
</dbReference>
<feature type="domain" description="Peptidase M1 membrane alanine aminopeptidase" evidence="2">
    <location>
        <begin position="313"/>
        <end position="508"/>
    </location>
</feature>
<dbReference type="InterPro" id="IPR014782">
    <property type="entry name" value="Peptidase_M1_dom"/>
</dbReference>
<dbReference type="PANTHER" id="PTHR45726:SF3">
    <property type="entry name" value="LEUKOTRIENE A-4 HYDROLASE"/>
    <property type="match status" value="1"/>
</dbReference>
<keyword evidence="4" id="KW-1185">Reference proteome</keyword>
<dbReference type="Pfam" id="PF01433">
    <property type="entry name" value="Peptidase_M1"/>
    <property type="match status" value="1"/>
</dbReference>
<gene>
    <name evidence="3" type="ORF">GGR27_003304</name>
</gene>
<organism evidence="3 4">
    <name type="scientific">Neolewinella antarctica</name>
    <dbReference type="NCBI Taxonomy" id="442734"/>
    <lineage>
        <taxon>Bacteria</taxon>
        <taxon>Pseudomonadati</taxon>
        <taxon>Bacteroidota</taxon>
        <taxon>Saprospiria</taxon>
        <taxon>Saprospirales</taxon>
        <taxon>Lewinellaceae</taxon>
        <taxon>Neolewinella</taxon>
    </lineage>
</organism>
<dbReference type="RefSeq" id="WP_168039216.1">
    <property type="nucleotide sequence ID" value="NZ_JAATJH010000006.1"/>
</dbReference>
<dbReference type="Proteomes" id="UP000770785">
    <property type="component" value="Unassembled WGS sequence"/>
</dbReference>
<proteinExistence type="predicted"/>
<protein>
    <recommendedName>
        <fullName evidence="2">Peptidase M1 membrane alanine aminopeptidase domain-containing protein</fullName>
    </recommendedName>
</protein>
<comment type="caution">
    <text evidence="3">The sequence shown here is derived from an EMBL/GenBank/DDBJ whole genome shotgun (WGS) entry which is preliminary data.</text>
</comment>
<dbReference type="PANTHER" id="PTHR45726">
    <property type="entry name" value="LEUKOTRIENE A-4 HYDROLASE"/>
    <property type="match status" value="1"/>
</dbReference>
<sequence>MRSLLLLSLFCCTSLLPAQEYFQQEVDYDISVSLNDRTHELLGQLTLGYTNNSPDQLTRIPFHVWPNAFSSTTTAFAKQKLRNGDTEFYFDDSDNWGELDGLNFTVDGNPARHQADASHPDIVYLTLPEPLAPGGTITIRTPFRVDVPNSYSRLGHVGESYQVTQWYPKPAVYDTDGWHAMPYLDQGEFYSEFGSFKVAITLPENYVVGATGILEEASEREWLLEKAATNRKNLVTRAVTVGTGEEPFPASSASTKTITFTAERVHDFAWFADKRFKVLHDTLQLAGAPEPINVWSMYTETEAALWARSTEYLKRAVRFYSDKVGTYPYPQVTGVQSALSAGGGMEYPMITVIGLSYSARSLDEVLTHEVGHNWFYGILGSNERDSPWMDEGLNSYYEGRYMDTYYEKEQTNVPFIGSLDLGRTGYRYLARQGRDQAPNTNADSLSQWNYWIQAYSKPAMALSELEAFVGADKVDAAMRKYYRQWRFKHPQPDDFFRVMEAELGSEISPWLADAMLTTKTSDWKVNSVRNGQINLAHSGDRPAPATAQIELGDGTKLARTQVPGEIPEKQADGGEGTKATLPEAANPLDLYAHNNASGTRKPVFRFGIGTGDAEKLPLFALPLLGYNIHDGFQAGVALHNRTLLPQPFEWMIAPLYGFSSGEVNGFGGARYRLLRPFSGVRQVMLSAGTQRWSDFTLARTDEAYGYARTAAKVEFYFDNPPITERKTKAFIQGIYLNKNRPAFARIDTVTQIVGTRDEANLFIRLGFESRTEREINPFAYALTLEYKNRDDGQSEAFEASHLRLDGTVEGAFQYEAGNFFRYRVFCAYFIQNELRDRAFYPESALSLVDNADSDYRRDGLYLGRNVNPDQNDWADQQLGRRQGGFRAPISSQFPAFKSNNYMVATNLDVDLPFGKLPIPLGVFLDAGYYGFRALSSDPATGRFSWVGGASLTLLDNRVGVFLPLVADPDTRNLLDQRGGLLSGLSVRLQLDGWLPWKWVDGIL</sequence>
<evidence type="ECO:0000313" key="3">
    <source>
        <dbReference type="EMBL" id="NJC27786.1"/>
    </source>
</evidence>
<evidence type="ECO:0000259" key="2">
    <source>
        <dbReference type="Pfam" id="PF01433"/>
    </source>
</evidence>
<feature type="chain" id="PRO_5046482413" description="Peptidase M1 membrane alanine aminopeptidase domain-containing protein" evidence="1">
    <location>
        <begin position="19"/>
        <end position="1003"/>
    </location>
</feature>
<accession>A0ABX0XFX8</accession>
<dbReference type="InterPro" id="IPR034015">
    <property type="entry name" value="M1_LTA4H"/>
</dbReference>
<evidence type="ECO:0000256" key="1">
    <source>
        <dbReference type="SAM" id="SignalP"/>
    </source>
</evidence>
<evidence type="ECO:0000313" key="4">
    <source>
        <dbReference type="Proteomes" id="UP000770785"/>
    </source>
</evidence>
<dbReference type="InterPro" id="IPR027268">
    <property type="entry name" value="Peptidase_M4/M1_CTD_sf"/>
</dbReference>